<dbReference type="InterPro" id="IPR017452">
    <property type="entry name" value="GPCR_Rhodpsn_7TM"/>
</dbReference>
<organism evidence="8 9">
    <name type="scientific">Plakobranchus ocellatus</name>
    <dbReference type="NCBI Taxonomy" id="259542"/>
    <lineage>
        <taxon>Eukaryota</taxon>
        <taxon>Metazoa</taxon>
        <taxon>Spiralia</taxon>
        <taxon>Lophotrochozoa</taxon>
        <taxon>Mollusca</taxon>
        <taxon>Gastropoda</taxon>
        <taxon>Heterobranchia</taxon>
        <taxon>Euthyneura</taxon>
        <taxon>Panpulmonata</taxon>
        <taxon>Sacoglossa</taxon>
        <taxon>Placobranchoidea</taxon>
        <taxon>Plakobranchidae</taxon>
        <taxon>Plakobranchus</taxon>
    </lineage>
</organism>
<gene>
    <name evidence="8" type="ORF">PoB_001562200</name>
</gene>
<protein>
    <submittedName>
        <fullName evidence="8">Somatostatin receptor type 4</fullName>
    </submittedName>
</protein>
<dbReference type="InterPro" id="IPR000276">
    <property type="entry name" value="GPCR_Rhodpsn"/>
</dbReference>
<feature type="transmembrane region" description="Helical" evidence="6">
    <location>
        <begin position="56"/>
        <end position="77"/>
    </location>
</feature>
<name>A0AAV3Z1Q2_9GAST</name>
<feature type="transmembrane region" description="Helical" evidence="6">
    <location>
        <begin position="337"/>
        <end position="357"/>
    </location>
</feature>
<dbReference type="PROSITE" id="PS50262">
    <property type="entry name" value="G_PROTEIN_RECEP_F1_2"/>
    <property type="match status" value="1"/>
</dbReference>
<feature type="transmembrane region" description="Helical" evidence="6">
    <location>
        <begin position="289"/>
        <end position="310"/>
    </location>
</feature>
<dbReference type="SUPFAM" id="SSF81321">
    <property type="entry name" value="Family A G protein-coupled receptor-like"/>
    <property type="match status" value="1"/>
</dbReference>
<keyword evidence="3 6" id="KW-1133">Transmembrane helix</keyword>
<feature type="compositionally biased region" description="Low complexity" evidence="5">
    <location>
        <begin position="265"/>
        <end position="278"/>
    </location>
</feature>
<dbReference type="InterPro" id="IPR052954">
    <property type="entry name" value="GPCR-Ligand_Int"/>
</dbReference>
<keyword evidence="2 6" id="KW-0812">Transmembrane</keyword>
<feature type="compositionally biased region" description="Polar residues" evidence="5">
    <location>
        <begin position="468"/>
        <end position="480"/>
    </location>
</feature>
<dbReference type="PANTHER" id="PTHR46641:SF25">
    <property type="entry name" value="CNMAMIDE RECEPTOR-RELATED"/>
    <property type="match status" value="1"/>
</dbReference>
<dbReference type="AlphaFoldDB" id="A0AAV3Z1Q2"/>
<feature type="transmembrane region" description="Helical" evidence="6">
    <location>
        <begin position="20"/>
        <end position="44"/>
    </location>
</feature>
<evidence type="ECO:0000259" key="7">
    <source>
        <dbReference type="PROSITE" id="PS50262"/>
    </source>
</evidence>
<keyword evidence="9" id="KW-1185">Reference proteome</keyword>
<evidence type="ECO:0000256" key="1">
    <source>
        <dbReference type="ARBA" id="ARBA00004370"/>
    </source>
</evidence>
<dbReference type="Gene3D" id="1.20.1070.10">
    <property type="entry name" value="Rhodopsin 7-helix transmembrane proteins"/>
    <property type="match status" value="1"/>
</dbReference>
<dbReference type="PANTHER" id="PTHR46641">
    <property type="entry name" value="FMRFAMIDE RECEPTOR-RELATED"/>
    <property type="match status" value="1"/>
</dbReference>
<evidence type="ECO:0000256" key="4">
    <source>
        <dbReference type="ARBA" id="ARBA00023136"/>
    </source>
</evidence>
<evidence type="ECO:0000256" key="5">
    <source>
        <dbReference type="SAM" id="MobiDB-lite"/>
    </source>
</evidence>
<dbReference type="GO" id="GO:0004930">
    <property type="term" value="F:G protein-coupled receptor activity"/>
    <property type="evidence" value="ECO:0007669"/>
    <property type="project" value="InterPro"/>
</dbReference>
<comment type="subcellular location">
    <subcellularLocation>
        <location evidence="1">Membrane</location>
    </subcellularLocation>
</comment>
<evidence type="ECO:0000313" key="9">
    <source>
        <dbReference type="Proteomes" id="UP000735302"/>
    </source>
</evidence>
<dbReference type="Proteomes" id="UP000735302">
    <property type="component" value="Unassembled WGS sequence"/>
</dbReference>
<dbReference type="Pfam" id="PF00001">
    <property type="entry name" value="7tm_1"/>
    <property type="match status" value="2"/>
</dbReference>
<sequence>MYQISESQTSVIPTVKILGQFYLISLPVLCIAGLIGNALAFLVFISKGLRRTSCSWYLAARAISDGGFLLATFLMWASDASKLRFFHTEVLCQFLVFFTYLFGFLSVWLTVSVTVENYIRICKPFTVQKFCSVLIAQRAILCLTVIGLLLYNYPFWTSKVYVDIGPGNTTYNWCRTDGSYAEMMRMAYRRPMWDGALPPGTFPISRSGMCGNQGNIGKQKWLSFWDMLVTLVIPSLMIIVLMAAITCSLISSLKRQTRLGGGPSGARAQAGGAAPRTGSRSNSSPQAKVTRMLFAVSFFFILLNGPSHIIRMKMAILDLLGKTPQQISPSVEEQLQVIFQIMYYSSFAVNLVIYLIFGGNFRKQFYETYLSPCLRLCGKRQTNSRGCGACSEMTAMSTVRLEEMEARPDEEAALLDSVIPPTKGNHSLSPRNGMISRSPGENGSSEALRENGHKESQENIYGNEVYQGETNGTWHASSNV</sequence>
<evidence type="ECO:0000256" key="6">
    <source>
        <dbReference type="SAM" id="Phobius"/>
    </source>
</evidence>
<accession>A0AAV3Z1Q2</accession>
<evidence type="ECO:0000313" key="8">
    <source>
        <dbReference type="EMBL" id="GFN89116.1"/>
    </source>
</evidence>
<keyword evidence="4 6" id="KW-0472">Membrane</keyword>
<keyword evidence="8" id="KW-0675">Receptor</keyword>
<dbReference type="CDD" id="cd14978">
    <property type="entry name" value="7tmA_FMRFamide_R-like"/>
    <property type="match status" value="1"/>
</dbReference>
<feature type="transmembrane region" description="Helical" evidence="6">
    <location>
        <begin position="97"/>
        <end position="119"/>
    </location>
</feature>
<comment type="caution">
    <text evidence="8">The sequence shown here is derived from an EMBL/GenBank/DDBJ whole genome shotgun (WGS) entry which is preliminary data.</text>
</comment>
<evidence type="ECO:0000256" key="2">
    <source>
        <dbReference type="ARBA" id="ARBA00022692"/>
    </source>
</evidence>
<dbReference type="EMBL" id="BLXT01001916">
    <property type="protein sequence ID" value="GFN89116.1"/>
    <property type="molecule type" value="Genomic_DNA"/>
</dbReference>
<feature type="region of interest" description="Disordered" evidence="5">
    <location>
        <begin position="419"/>
        <end position="480"/>
    </location>
</feature>
<reference evidence="8 9" key="1">
    <citation type="journal article" date="2021" name="Elife">
        <title>Chloroplast acquisition without the gene transfer in kleptoplastic sea slugs, Plakobranchus ocellatus.</title>
        <authorList>
            <person name="Maeda T."/>
            <person name="Takahashi S."/>
            <person name="Yoshida T."/>
            <person name="Shimamura S."/>
            <person name="Takaki Y."/>
            <person name="Nagai Y."/>
            <person name="Toyoda A."/>
            <person name="Suzuki Y."/>
            <person name="Arimoto A."/>
            <person name="Ishii H."/>
            <person name="Satoh N."/>
            <person name="Nishiyama T."/>
            <person name="Hasebe M."/>
            <person name="Maruyama T."/>
            <person name="Minagawa J."/>
            <person name="Obokata J."/>
            <person name="Shigenobu S."/>
        </authorList>
    </citation>
    <scope>NUCLEOTIDE SEQUENCE [LARGE SCALE GENOMIC DNA]</scope>
</reference>
<proteinExistence type="predicted"/>
<dbReference type="PRINTS" id="PR00237">
    <property type="entry name" value="GPCRRHODOPSN"/>
</dbReference>
<dbReference type="GO" id="GO:0016020">
    <property type="term" value="C:membrane"/>
    <property type="evidence" value="ECO:0007669"/>
    <property type="project" value="UniProtKB-SubCell"/>
</dbReference>
<evidence type="ECO:0000256" key="3">
    <source>
        <dbReference type="ARBA" id="ARBA00022989"/>
    </source>
</evidence>
<feature type="transmembrane region" description="Helical" evidence="6">
    <location>
        <begin position="131"/>
        <end position="151"/>
    </location>
</feature>
<feature type="domain" description="G-protein coupled receptors family 1 profile" evidence="7">
    <location>
        <begin position="36"/>
        <end position="354"/>
    </location>
</feature>
<feature type="region of interest" description="Disordered" evidence="5">
    <location>
        <begin position="260"/>
        <end position="285"/>
    </location>
</feature>
<feature type="transmembrane region" description="Helical" evidence="6">
    <location>
        <begin position="227"/>
        <end position="250"/>
    </location>
</feature>
<feature type="compositionally biased region" description="Basic and acidic residues" evidence="5">
    <location>
        <begin position="447"/>
        <end position="457"/>
    </location>
</feature>